<dbReference type="AlphaFoldDB" id="A0A8J3CP49"/>
<dbReference type="InterPro" id="IPR054353">
    <property type="entry name" value="IstA-like_C"/>
</dbReference>
<protein>
    <submittedName>
        <fullName evidence="4">Integrase</fullName>
    </submittedName>
</protein>
<evidence type="ECO:0000313" key="5">
    <source>
        <dbReference type="Proteomes" id="UP000614287"/>
    </source>
</evidence>
<evidence type="ECO:0000256" key="2">
    <source>
        <dbReference type="SAM" id="MobiDB-lite"/>
    </source>
</evidence>
<reference evidence="4" key="1">
    <citation type="journal article" date="2014" name="Int. J. Syst. Evol. Microbiol.">
        <title>Complete genome sequence of Corynebacterium casei LMG S-19264T (=DSM 44701T), isolated from a smear-ripened cheese.</title>
        <authorList>
            <consortium name="US DOE Joint Genome Institute (JGI-PGF)"/>
            <person name="Walter F."/>
            <person name="Albersmeier A."/>
            <person name="Kalinowski J."/>
            <person name="Ruckert C."/>
        </authorList>
    </citation>
    <scope>NUCLEOTIDE SEQUENCE</scope>
    <source>
        <strain evidence="4">KCTC 32501</strain>
    </source>
</reference>
<proteinExistence type="inferred from homology"/>
<dbReference type="Pfam" id="PF22483">
    <property type="entry name" value="Mu-transpos_C_2"/>
    <property type="match status" value="1"/>
</dbReference>
<dbReference type="Pfam" id="PF00665">
    <property type="entry name" value="rve"/>
    <property type="match status" value="1"/>
</dbReference>
<dbReference type="NCBIfam" id="NF033546">
    <property type="entry name" value="transpos_IS21"/>
    <property type="match status" value="1"/>
</dbReference>
<dbReference type="GO" id="GO:0015074">
    <property type="term" value="P:DNA integration"/>
    <property type="evidence" value="ECO:0007669"/>
    <property type="project" value="InterPro"/>
</dbReference>
<dbReference type="InterPro" id="IPR012337">
    <property type="entry name" value="RNaseH-like_sf"/>
</dbReference>
<dbReference type="InterPro" id="IPR001584">
    <property type="entry name" value="Integrase_cat-core"/>
</dbReference>
<name>A0A8J3CP49_9BURK</name>
<keyword evidence="5" id="KW-1185">Reference proteome</keyword>
<organism evidence="4 5">
    <name type="scientific">Formosimonas limnophila</name>
    <dbReference type="NCBI Taxonomy" id="1384487"/>
    <lineage>
        <taxon>Bacteria</taxon>
        <taxon>Pseudomonadati</taxon>
        <taxon>Pseudomonadota</taxon>
        <taxon>Betaproteobacteria</taxon>
        <taxon>Burkholderiales</taxon>
        <taxon>Burkholderiaceae</taxon>
        <taxon>Formosimonas</taxon>
    </lineage>
</organism>
<dbReference type="InterPro" id="IPR036397">
    <property type="entry name" value="RNaseH_sf"/>
</dbReference>
<feature type="region of interest" description="Disordered" evidence="2">
    <location>
        <begin position="382"/>
        <end position="401"/>
    </location>
</feature>
<dbReference type="Proteomes" id="UP000614287">
    <property type="component" value="Unassembled WGS sequence"/>
</dbReference>
<feature type="domain" description="Integrase catalytic" evidence="3">
    <location>
        <begin position="128"/>
        <end position="310"/>
    </location>
</feature>
<comment type="similarity">
    <text evidence="1">Belongs to the transposase IS21/IS408/IS1162 family.</text>
</comment>
<evidence type="ECO:0000313" key="4">
    <source>
        <dbReference type="EMBL" id="GHA79817.1"/>
    </source>
</evidence>
<dbReference type="SUPFAM" id="SSF53098">
    <property type="entry name" value="Ribonuclease H-like"/>
    <property type="match status" value="1"/>
</dbReference>
<dbReference type="EMBL" id="BMZG01000017">
    <property type="protein sequence ID" value="GHA79817.1"/>
    <property type="molecule type" value="Genomic_DNA"/>
</dbReference>
<sequence>MQTSIETIRLVCKLLSDPAQSHRSIARLCQVCHKTVKRIQVRIETEHLDVRTIQDNDLYRLFSHSKVTVHATSTIDWQTLHNDMQKRDMTMQLAWEEYRTINNDGISYSQYCRQYRQWRKTIKVSLRQTHRAGESIFIDFCGRTMPICDKKTGEDWKAQVFVGVCGASGYIFAVAVKSQKITDFLSAHMQMLAHINGVPKYIVTDNLKSAVIKNTKETIELNRAYTELAEHYGFIIVPARPRRPKDKAMAEVGVQIVQRWVLARLRNQVFFSLDELNQQIEHWMIELNQRITKTYTVSRTERLESIDRPALRRLPILPYAYSAWAYNQRVDDSYHVLFNGKRYSVPYQFAHRTVDVRATDDVVEVFWQRERIARHAVTSDLVTSDPAHRPDNHQFANDTTPDNMRDWARNVGIATLQFVEANLSDTRHYAAKLKSLINLKREVRQHDWQASLEAACAFVIHMKCFSVSRLRSVLKRHSFEPTQSTTKPIHHSNIRGADYYAGNTGGVV</sequence>
<reference evidence="4" key="2">
    <citation type="submission" date="2020-09" db="EMBL/GenBank/DDBJ databases">
        <authorList>
            <person name="Sun Q."/>
            <person name="Kim S."/>
        </authorList>
    </citation>
    <scope>NUCLEOTIDE SEQUENCE</scope>
    <source>
        <strain evidence="4">KCTC 32501</strain>
    </source>
</reference>
<dbReference type="GO" id="GO:0003676">
    <property type="term" value="F:nucleic acid binding"/>
    <property type="evidence" value="ECO:0007669"/>
    <property type="project" value="InterPro"/>
</dbReference>
<dbReference type="PANTHER" id="PTHR35004">
    <property type="entry name" value="TRANSPOSASE RV3428C-RELATED"/>
    <property type="match status" value="1"/>
</dbReference>
<dbReference type="PROSITE" id="PS50994">
    <property type="entry name" value="INTEGRASE"/>
    <property type="match status" value="1"/>
</dbReference>
<evidence type="ECO:0000256" key="1">
    <source>
        <dbReference type="ARBA" id="ARBA00009277"/>
    </source>
</evidence>
<dbReference type="Gene3D" id="3.30.420.10">
    <property type="entry name" value="Ribonuclease H-like superfamily/Ribonuclease H"/>
    <property type="match status" value="1"/>
</dbReference>
<gene>
    <name evidence="4" type="ORF">GCM10009007_20930</name>
</gene>
<dbReference type="PANTHER" id="PTHR35004:SF8">
    <property type="entry name" value="TRANSPOSASE RV3428C-RELATED"/>
    <property type="match status" value="1"/>
</dbReference>
<accession>A0A8J3CP49</accession>
<evidence type="ECO:0000259" key="3">
    <source>
        <dbReference type="PROSITE" id="PS50994"/>
    </source>
</evidence>
<comment type="caution">
    <text evidence="4">The sequence shown here is derived from an EMBL/GenBank/DDBJ whole genome shotgun (WGS) entry which is preliminary data.</text>
</comment>